<dbReference type="GO" id="GO:0022857">
    <property type="term" value="F:transmembrane transporter activity"/>
    <property type="evidence" value="ECO:0007669"/>
    <property type="project" value="InterPro"/>
</dbReference>
<dbReference type="AlphaFoldDB" id="A0A368KYI3"/>
<keyword evidence="1 4" id="KW-0812">Transmembrane</keyword>
<accession>A0A368KYI3</accession>
<proteinExistence type="predicted"/>
<evidence type="ECO:0000256" key="4">
    <source>
        <dbReference type="SAM" id="Phobius"/>
    </source>
</evidence>
<keyword evidence="3 4" id="KW-0472">Membrane</keyword>
<feature type="transmembrane region" description="Helical" evidence="4">
    <location>
        <begin position="103"/>
        <end position="128"/>
    </location>
</feature>
<feature type="transmembrane region" description="Helical" evidence="4">
    <location>
        <begin position="373"/>
        <end position="392"/>
    </location>
</feature>
<evidence type="ECO:0000313" key="6">
    <source>
        <dbReference type="EMBL" id="RCS56495.1"/>
    </source>
</evidence>
<evidence type="ECO:0000256" key="3">
    <source>
        <dbReference type="ARBA" id="ARBA00023136"/>
    </source>
</evidence>
<dbReference type="CDD" id="cd17355">
    <property type="entry name" value="MFS_YcxA_like"/>
    <property type="match status" value="1"/>
</dbReference>
<feature type="transmembrane region" description="Helical" evidence="4">
    <location>
        <begin position="283"/>
        <end position="301"/>
    </location>
</feature>
<feature type="transmembrane region" description="Helical" evidence="4">
    <location>
        <begin position="342"/>
        <end position="361"/>
    </location>
</feature>
<dbReference type="PROSITE" id="PS50850">
    <property type="entry name" value="MFS"/>
    <property type="match status" value="1"/>
</dbReference>
<feature type="transmembrane region" description="Helical" evidence="4">
    <location>
        <begin position="171"/>
        <end position="189"/>
    </location>
</feature>
<dbReference type="Proteomes" id="UP000252357">
    <property type="component" value="Unassembled WGS sequence"/>
</dbReference>
<feature type="transmembrane region" description="Helical" evidence="4">
    <location>
        <begin position="80"/>
        <end position="97"/>
    </location>
</feature>
<feature type="transmembrane region" description="Helical" evidence="4">
    <location>
        <begin position="307"/>
        <end position="330"/>
    </location>
</feature>
<gene>
    <name evidence="6" type="ORF">DU000_12275</name>
</gene>
<protein>
    <submittedName>
        <fullName evidence="6">MFS transporter</fullName>
    </submittedName>
</protein>
<feature type="transmembrane region" description="Helical" evidence="4">
    <location>
        <begin position="140"/>
        <end position="159"/>
    </location>
</feature>
<dbReference type="OrthoDB" id="146345at2"/>
<dbReference type="Gene3D" id="1.20.1250.20">
    <property type="entry name" value="MFS general substrate transporter like domains"/>
    <property type="match status" value="2"/>
</dbReference>
<dbReference type="InterPro" id="IPR036259">
    <property type="entry name" value="MFS_trans_sf"/>
</dbReference>
<dbReference type="InterPro" id="IPR020846">
    <property type="entry name" value="MFS_dom"/>
</dbReference>
<evidence type="ECO:0000313" key="7">
    <source>
        <dbReference type="Proteomes" id="UP000252357"/>
    </source>
</evidence>
<dbReference type="PANTHER" id="PTHR11360">
    <property type="entry name" value="MONOCARBOXYLATE TRANSPORTER"/>
    <property type="match status" value="1"/>
</dbReference>
<organism evidence="6 7">
    <name type="scientific">Parvibium lacunae</name>
    <dbReference type="NCBI Taxonomy" id="1888893"/>
    <lineage>
        <taxon>Bacteria</taxon>
        <taxon>Pseudomonadati</taxon>
        <taxon>Pseudomonadota</taxon>
        <taxon>Betaproteobacteria</taxon>
        <taxon>Burkholderiales</taxon>
        <taxon>Alcaligenaceae</taxon>
        <taxon>Parvibium</taxon>
    </lineage>
</organism>
<feature type="transmembrane region" description="Helical" evidence="4">
    <location>
        <begin position="49"/>
        <end position="68"/>
    </location>
</feature>
<feature type="transmembrane region" description="Helical" evidence="4">
    <location>
        <begin position="254"/>
        <end position="276"/>
    </location>
</feature>
<evidence type="ECO:0000256" key="1">
    <source>
        <dbReference type="ARBA" id="ARBA00022692"/>
    </source>
</evidence>
<dbReference type="Pfam" id="PF07690">
    <property type="entry name" value="MFS_1"/>
    <property type="match status" value="1"/>
</dbReference>
<sequence length="412" mass="44321">MSDSSAFSPRARAILTCSVLVLLLGMGTRATFGLFMQPMSLEHGWTRDIFSLAFAIQNIVWGISSPLFGMIADKYGSARAIVLGSVLYVIGLLGASLSHTPLALYGTLGVLVGLGQSGVTFAVVLGVVARNVSPAQRSTALGIASAGGSLGQFVMTPTGNWLIEQWQWQQAFWILAAFFVVLLPMAWVLRGKPAAPDQGETAQTLNQALQQALGHRSYHFLFWSFFVCGFHTGFITLHLPAYAKDQGLTLQHGAIAIALIGLFNVLGSYGCGWLGGRYSKKALLAYVYAGRSLFIALLLLFPLTPGLLYLFAAGMGLLWLGTVPLTNGLVGQIYGVRYASTLYGIIFFGHQIGSFIGIWLGGKIQVQTGSYDIVWWLGIGLALLAALICWPIDEKRIPSRLITNVDAVPEAK</sequence>
<keyword evidence="2 4" id="KW-1133">Transmembrane helix</keyword>
<name>A0A368KYI3_9BURK</name>
<dbReference type="SUPFAM" id="SSF103473">
    <property type="entry name" value="MFS general substrate transporter"/>
    <property type="match status" value="1"/>
</dbReference>
<evidence type="ECO:0000256" key="2">
    <source>
        <dbReference type="ARBA" id="ARBA00022989"/>
    </source>
</evidence>
<dbReference type="PANTHER" id="PTHR11360:SF284">
    <property type="entry name" value="EG:103B4.3 PROTEIN-RELATED"/>
    <property type="match status" value="1"/>
</dbReference>
<reference evidence="6 7" key="1">
    <citation type="journal article" date="2018" name="Int. J. Syst. Evol. Microbiol.">
        <title>Parvibium lacunae gen. nov., sp. nov., a new member of the family Alcaligenaceae isolated from a freshwater pond.</title>
        <authorList>
            <person name="Chen W.M."/>
            <person name="Xie P.B."/>
            <person name="Hsu M.Y."/>
            <person name="Sheu S.Y."/>
        </authorList>
    </citation>
    <scope>NUCLEOTIDE SEQUENCE [LARGE SCALE GENOMIC DNA]</scope>
    <source>
        <strain evidence="6 7">KMB9</strain>
    </source>
</reference>
<evidence type="ECO:0000259" key="5">
    <source>
        <dbReference type="PROSITE" id="PS50850"/>
    </source>
</evidence>
<feature type="transmembrane region" description="Helical" evidence="4">
    <location>
        <begin position="220"/>
        <end position="242"/>
    </location>
</feature>
<dbReference type="RefSeq" id="WP_114403703.1">
    <property type="nucleotide sequence ID" value="NZ_QPGB01000007.1"/>
</dbReference>
<feature type="domain" description="Major facilitator superfamily (MFS) profile" evidence="5">
    <location>
        <begin position="13"/>
        <end position="397"/>
    </location>
</feature>
<dbReference type="EMBL" id="QPGB01000007">
    <property type="protein sequence ID" value="RCS56495.1"/>
    <property type="molecule type" value="Genomic_DNA"/>
</dbReference>
<comment type="caution">
    <text evidence="6">The sequence shown here is derived from an EMBL/GenBank/DDBJ whole genome shotgun (WGS) entry which is preliminary data.</text>
</comment>
<dbReference type="InterPro" id="IPR011701">
    <property type="entry name" value="MFS"/>
</dbReference>
<dbReference type="InterPro" id="IPR050327">
    <property type="entry name" value="Proton-linked_MCT"/>
</dbReference>
<keyword evidence="7" id="KW-1185">Reference proteome</keyword>